<name>S5WLU3_MEGGA</name>
<feature type="compositionally biased region" description="Pro residues" evidence="4">
    <location>
        <begin position="359"/>
        <end position="369"/>
    </location>
</feature>
<evidence type="ECO:0000313" key="6">
    <source>
        <dbReference type="EMBL" id="AGS82798.1"/>
    </source>
</evidence>
<feature type="domain" description="4Fe-4S ferredoxin-type" evidence="5">
    <location>
        <begin position="233"/>
        <end position="263"/>
    </location>
</feature>
<evidence type="ECO:0000256" key="1">
    <source>
        <dbReference type="ARBA" id="ARBA00022723"/>
    </source>
</evidence>
<dbReference type="PANTHER" id="PTHR40447:SF1">
    <property type="entry name" value="ANAEROBIC SULFITE REDUCTASE SUBUNIT A"/>
    <property type="match status" value="1"/>
</dbReference>
<keyword evidence="3" id="KW-0411">Iron-sulfur</keyword>
<dbReference type="SUPFAM" id="SSF46548">
    <property type="entry name" value="alpha-helical ferredoxin"/>
    <property type="match status" value="1"/>
</dbReference>
<proteinExistence type="predicted"/>
<evidence type="ECO:0000256" key="4">
    <source>
        <dbReference type="SAM" id="MobiDB-lite"/>
    </source>
</evidence>
<dbReference type="InterPro" id="IPR017896">
    <property type="entry name" value="4Fe4S_Fe-S-bd"/>
</dbReference>
<feature type="region of interest" description="Disordered" evidence="4">
    <location>
        <begin position="354"/>
        <end position="403"/>
    </location>
</feature>
<dbReference type="OMA" id="EYTRMAG"/>
<feature type="domain" description="4Fe-4S ferredoxin-type" evidence="5">
    <location>
        <begin position="310"/>
        <end position="343"/>
    </location>
</feature>
<evidence type="ECO:0000259" key="5">
    <source>
        <dbReference type="PROSITE" id="PS51379"/>
    </source>
</evidence>
<evidence type="ECO:0000256" key="3">
    <source>
        <dbReference type="ARBA" id="ARBA00023014"/>
    </source>
</evidence>
<keyword evidence="2" id="KW-0408">Iron</keyword>
<dbReference type="GO" id="GO:0046872">
    <property type="term" value="F:metal ion binding"/>
    <property type="evidence" value="ECO:0007669"/>
    <property type="project" value="UniProtKB-KW"/>
</dbReference>
<keyword evidence="1" id="KW-0479">Metal-binding</keyword>
<dbReference type="PROSITE" id="PS51379">
    <property type="entry name" value="4FE4S_FER_2"/>
    <property type="match status" value="2"/>
</dbReference>
<evidence type="ECO:0000256" key="2">
    <source>
        <dbReference type="ARBA" id="ARBA00023004"/>
    </source>
</evidence>
<feature type="compositionally biased region" description="Low complexity" evidence="4">
    <location>
        <begin position="370"/>
        <end position="382"/>
    </location>
</feature>
<sequence>MANPMKFLPADKLATWLEEQAKTRKVLAPVKEGDAVVFRPLAKDRPLVLDRQATQPPKGTVFPACETLAAFKYKKHPENLGQVDVVVKETIHPDATLVFGGRPCDARGFLIFDRVYQGKTVDDPYYQARRAATVFATLVCTSAENACFCHEVGSSPADPAGSDLLFTPVEGGYVVEAVSDRGKELLGSSLMTDAAAKASAAEAVKQQAAAELDQARPLDGAPKALLSLFDNMGFWEEVSAKCISCGACTYLCPTCYCFNITDERSGMVGERLRTWDNCMSSLFTMEASGHNPRPTKAHRLKNRVGHKFSYYPTIHESIIACCGCGRCIKLCPMSVNIREIVHKALDAAPAAAAETPAPAAAPAPAPAPAAKPAAATPAPAEKASAKQKAHGKTKAAKASKKGA</sequence>
<dbReference type="AlphaFoldDB" id="S5WLU3"/>
<dbReference type="GO" id="GO:0051536">
    <property type="term" value="F:iron-sulfur cluster binding"/>
    <property type="evidence" value="ECO:0007669"/>
    <property type="project" value="UniProtKB-KW"/>
</dbReference>
<organism evidence="6">
    <name type="scientific">Megalodesulfovibrio gigas</name>
    <name type="common">Desulfovibrio gigas</name>
    <dbReference type="NCBI Taxonomy" id="879"/>
    <lineage>
        <taxon>Bacteria</taxon>
        <taxon>Pseudomonadati</taxon>
        <taxon>Thermodesulfobacteriota</taxon>
        <taxon>Desulfovibrionia</taxon>
        <taxon>Desulfovibrionales</taxon>
        <taxon>Desulfovibrionaceae</taxon>
        <taxon>Megalodesulfovibrio</taxon>
    </lineage>
</organism>
<gene>
    <name evidence="6" type="primary">floxB</name>
</gene>
<dbReference type="EMBL" id="KF113861">
    <property type="protein sequence ID" value="AGS82798.1"/>
    <property type="molecule type" value="Genomic_DNA"/>
</dbReference>
<accession>S5WLU3</accession>
<dbReference type="InterPro" id="IPR017900">
    <property type="entry name" value="4Fe4S_Fe_S_CS"/>
</dbReference>
<dbReference type="PANTHER" id="PTHR40447">
    <property type="entry name" value="ANAEROBIC SULFITE REDUCTASE SUBUNIT A"/>
    <property type="match status" value="1"/>
</dbReference>
<protein>
    <submittedName>
        <fullName evidence="6">Putative hydrogenase</fullName>
    </submittedName>
</protein>
<dbReference type="PROSITE" id="PS00198">
    <property type="entry name" value="4FE4S_FER_1"/>
    <property type="match status" value="2"/>
</dbReference>
<reference evidence="6" key="1">
    <citation type="journal article" date="2013" name="J. Bacteriol.">
        <title>Roles of HynAB and Ech, the only two hydrogenases found in the model sulfate reducer Desulfovibrio gigas.</title>
        <authorList>
            <person name="Morais-Silva F.O."/>
            <person name="Santos C.I."/>
            <person name="Rodrigues R."/>
            <person name="Pereira I.A."/>
            <person name="Rodrigues-Pousada C."/>
        </authorList>
    </citation>
    <scope>NUCLEOTIDE SEQUENCE</scope>
    <source>
        <strain evidence="6">ATCC 19364</strain>
    </source>
</reference>
<dbReference type="Pfam" id="PF17179">
    <property type="entry name" value="Fer4_22"/>
    <property type="match status" value="1"/>
</dbReference>
<feature type="compositionally biased region" description="Basic residues" evidence="4">
    <location>
        <begin position="385"/>
        <end position="403"/>
    </location>
</feature>